<keyword evidence="3" id="KW-0677">Repeat</keyword>
<evidence type="ECO:0000256" key="3">
    <source>
        <dbReference type="ARBA" id="ARBA00022737"/>
    </source>
</evidence>
<comment type="similarity">
    <text evidence="1">Belongs to the transferase hexapeptide repeat family.</text>
</comment>
<dbReference type="Pfam" id="PF14602">
    <property type="entry name" value="Hexapep_2"/>
    <property type="match status" value="1"/>
</dbReference>
<evidence type="ECO:0000256" key="2">
    <source>
        <dbReference type="ARBA" id="ARBA00022679"/>
    </source>
</evidence>
<gene>
    <name evidence="6" type="primary">wecD</name>
    <name evidence="6" type="ORF">GCM10007103_32220</name>
</gene>
<evidence type="ECO:0000256" key="5">
    <source>
        <dbReference type="PIRSR" id="PIRSR620019-1"/>
    </source>
</evidence>
<dbReference type="Pfam" id="PF00132">
    <property type="entry name" value="Hexapep"/>
    <property type="match status" value="2"/>
</dbReference>
<dbReference type="InterPro" id="IPR001451">
    <property type="entry name" value="Hexapep"/>
</dbReference>
<protein>
    <submittedName>
        <fullName evidence="6">Acetyltransferase</fullName>
    </submittedName>
</protein>
<dbReference type="InterPro" id="IPR020019">
    <property type="entry name" value="AcTrfase_PglD-like"/>
</dbReference>
<evidence type="ECO:0000256" key="1">
    <source>
        <dbReference type="ARBA" id="ARBA00007274"/>
    </source>
</evidence>
<dbReference type="Proteomes" id="UP000610456">
    <property type="component" value="Unassembled WGS sequence"/>
</dbReference>
<dbReference type="SUPFAM" id="SSF51161">
    <property type="entry name" value="Trimeric LpxA-like enzymes"/>
    <property type="match status" value="1"/>
</dbReference>
<dbReference type="InterPro" id="IPR011004">
    <property type="entry name" value="Trimer_LpxA-like_sf"/>
</dbReference>
<feature type="site" description="Increases basicity of active site His" evidence="5">
    <location>
        <position position="135"/>
    </location>
</feature>
<keyword evidence="7" id="KW-1185">Reference proteome</keyword>
<dbReference type="CDD" id="cd03360">
    <property type="entry name" value="LbH_AT_putative"/>
    <property type="match status" value="1"/>
</dbReference>
<keyword evidence="4" id="KW-0012">Acyltransferase</keyword>
<accession>A0A918SLM2</accession>
<dbReference type="GO" id="GO:0016746">
    <property type="term" value="F:acyltransferase activity"/>
    <property type="evidence" value="ECO:0007669"/>
    <property type="project" value="UniProtKB-KW"/>
</dbReference>
<reference evidence="6" key="1">
    <citation type="journal article" date="2014" name="Int. J. Syst. Evol. Microbiol.">
        <title>Complete genome sequence of Corynebacterium casei LMG S-19264T (=DSM 44701T), isolated from a smear-ripened cheese.</title>
        <authorList>
            <consortium name="US DOE Joint Genome Institute (JGI-PGF)"/>
            <person name="Walter F."/>
            <person name="Albersmeier A."/>
            <person name="Kalinowski J."/>
            <person name="Ruckert C."/>
        </authorList>
    </citation>
    <scope>NUCLEOTIDE SEQUENCE</scope>
    <source>
        <strain evidence="6">KCTC 12719</strain>
    </source>
</reference>
<dbReference type="InterPro" id="IPR050179">
    <property type="entry name" value="Trans_hexapeptide_repeat"/>
</dbReference>
<dbReference type="PANTHER" id="PTHR43300">
    <property type="entry name" value="ACETYLTRANSFERASE"/>
    <property type="match status" value="1"/>
</dbReference>
<dbReference type="PANTHER" id="PTHR43300:SF7">
    <property type="entry name" value="UDP-N-ACETYLBACILLOSAMINE N-ACETYLTRANSFERASE"/>
    <property type="match status" value="1"/>
</dbReference>
<dbReference type="EMBL" id="BMXB01000020">
    <property type="protein sequence ID" value="GHA48922.1"/>
    <property type="molecule type" value="Genomic_DNA"/>
</dbReference>
<dbReference type="Gene3D" id="2.160.10.10">
    <property type="entry name" value="Hexapeptide repeat proteins"/>
    <property type="match status" value="2"/>
</dbReference>
<dbReference type="PROSITE" id="PS00101">
    <property type="entry name" value="HEXAPEP_TRANSFERASES"/>
    <property type="match status" value="1"/>
</dbReference>
<organism evidence="6 7">
    <name type="scientific">Salinimicrobium marinum</name>
    <dbReference type="NCBI Taxonomy" id="680283"/>
    <lineage>
        <taxon>Bacteria</taxon>
        <taxon>Pseudomonadati</taxon>
        <taxon>Bacteroidota</taxon>
        <taxon>Flavobacteriia</taxon>
        <taxon>Flavobacteriales</taxon>
        <taxon>Flavobacteriaceae</taxon>
        <taxon>Salinimicrobium</taxon>
    </lineage>
</organism>
<dbReference type="InterPro" id="IPR018357">
    <property type="entry name" value="Hexapep_transf_CS"/>
</dbReference>
<evidence type="ECO:0000256" key="4">
    <source>
        <dbReference type="ARBA" id="ARBA00023315"/>
    </source>
</evidence>
<proteinExistence type="inferred from homology"/>
<name>A0A918SLM2_9FLAO</name>
<comment type="caution">
    <text evidence="6">The sequence shown here is derived from an EMBL/GenBank/DDBJ whole genome shotgun (WGS) entry which is preliminary data.</text>
</comment>
<feature type="active site" description="Proton acceptor" evidence="5">
    <location>
        <position position="134"/>
    </location>
</feature>
<dbReference type="NCBIfam" id="TIGR03570">
    <property type="entry name" value="NeuD_NnaD"/>
    <property type="match status" value="1"/>
</dbReference>
<dbReference type="AlphaFoldDB" id="A0A918SLM2"/>
<reference evidence="6" key="2">
    <citation type="submission" date="2020-09" db="EMBL/GenBank/DDBJ databases">
        <authorList>
            <person name="Sun Q."/>
            <person name="Kim S."/>
        </authorList>
    </citation>
    <scope>NUCLEOTIDE SEQUENCE</scope>
    <source>
        <strain evidence="6">KCTC 12719</strain>
    </source>
</reference>
<keyword evidence="2" id="KW-0808">Transferase</keyword>
<evidence type="ECO:0000313" key="7">
    <source>
        <dbReference type="Proteomes" id="UP000610456"/>
    </source>
</evidence>
<evidence type="ECO:0000313" key="6">
    <source>
        <dbReference type="EMBL" id="GHA48922.1"/>
    </source>
</evidence>
<dbReference type="RefSeq" id="WP_189605979.1">
    <property type="nucleotide sequence ID" value="NZ_BMXB01000020.1"/>
</dbReference>
<sequence>MSREKLVLFPYNGNAIEALDCLDSSTYDFLGFIDDDTSKTSPDYEIFGRDILQHKEIRLLAVPGSPHSFLKRKELISSLVDNEDRFITLIHPKVHVGRGVTIGKNCLIMAGVVLTSNAVIGDHVCILPNSVIHHDSQVQDYTLIGSGVVVAGGTLIGKNCYIGSGSSIINGISIGDHSLIGIGSNVLKDVNSRARMVGNPARNIIIN</sequence>